<evidence type="ECO:0000256" key="6">
    <source>
        <dbReference type="SAM" id="Phobius"/>
    </source>
</evidence>
<sequence length="458" mass="47838">MPALLRFPFRARWASPLSLLVDPFRKASFLLGGQTASGVLTLGALALSSRALGIVDFGVLMLIHGTTQTIGQIVRFQSWEPILRYGAQAREAGDVPRLHRLLAFSFGLDVLAAVVGLLVVLAAMGPLAALFEISAAHQDAARLYGTGVALMVLGAAHNGTLRLFDRFDLVAVQSTLAPAVRCVGAAVLFAAGGGLTAFLVLWFVALAGARLGLVVLAWRELFRRDLVRDFRAGLDHRTLNPEPGIWRFVAGTNVAGTLNLANTRLPLLIVGAMLSPAAAGLYRIAEQFADLLVKPSHKMLAPAIYPELAHLSAANKPGKRRRMVLRSAALAGGLALVLFFVLAAAGKPLIMMIVGADYAPAHLPMVLLTAGGVLAAWAFPLAPLLSAAGRVRSLVIARIAAMTGYLAAMAVLVDGWGLVGAAAAMVVHGAVTLAGLGLGARNVLGTARPADVQPAEQA</sequence>
<feature type="transmembrane region" description="Helical" evidence="6">
    <location>
        <begin position="143"/>
        <end position="164"/>
    </location>
</feature>
<reference evidence="7 8" key="1">
    <citation type="journal article" date="2020" name="Microorganisms">
        <title>Osmotic Adaptation and Compatible Solute Biosynthesis of Phototrophic Bacteria as Revealed from Genome Analyses.</title>
        <authorList>
            <person name="Imhoff J.F."/>
            <person name="Rahn T."/>
            <person name="Kunzel S."/>
            <person name="Keller A."/>
            <person name="Neulinger S.C."/>
        </authorList>
    </citation>
    <scope>NUCLEOTIDE SEQUENCE [LARGE SCALE GENOMIC DNA]</scope>
    <source>
        <strain evidence="7 8">DSM 9895</strain>
    </source>
</reference>
<dbReference type="Proteomes" id="UP001296873">
    <property type="component" value="Unassembled WGS sequence"/>
</dbReference>
<feature type="transmembrane region" description="Helical" evidence="6">
    <location>
        <begin position="395"/>
        <end position="413"/>
    </location>
</feature>
<accession>A0ABS1DKE0</accession>
<name>A0ABS1DKE0_9PROT</name>
<evidence type="ECO:0000256" key="3">
    <source>
        <dbReference type="ARBA" id="ARBA00022692"/>
    </source>
</evidence>
<proteinExistence type="predicted"/>
<dbReference type="EMBL" id="NRRL01000132">
    <property type="protein sequence ID" value="MBK1670959.1"/>
    <property type="molecule type" value="Genomic_DNA"/>
</dbReference>
<evidence type="ECO:0008006" key="9">
    <source>
        <dbReference type="Google" id="ProtNLM"/>
    </source>
</evidence>
<keyword evidence="2" id="KW-1003">Cell membrane</keyword>
<dbReference type="PANTHER" id="PTHR30250">
    <property type="entry name" value="PST FAMILY PREDICTED COLANIC ACID TRANSPORTER"/>
    <property type="match status" value="1"/>
</dbReference>
<dbReference type="InterPro" id="IPR050833">
    <property type="entry name" value="Poly_Biosynth_Transport"/>
</dbReference>
<feature type="transmembrane region" description="Helical" evidence="6">
    <location>
        <begin position="365"/>
        <end position="388"/>
    </location>
</feature>
<feature type="transmembrane region" description="Helical" evidence="6">
    <location>
        <begin position="419"/>
        <end position="438"/>
    </location>
</feature>
<organism evidence="7 8">
    <name type="scientific">Rhodovibrio sodomensis</name>
    <dbReference type="NCBI Taxonomy" id="1088"/>
    <lineage>
        <taxon>Bacteria</taxon>
        <taxon>Pseudomonadati</taxon>
        <taxon>Pseudomonadota</taxon>
        <taxon>Alphaproteobacteria</taxon>
        <taxon>Rhodospirillales</taxon>
        <taxon>Rhodovibrionaceae</taxon>
        <taxon>Rhodovibrio</taxon>
    </lineage>
</organism>
<dbReference type="PANTHER" id="PTHR30250:SF31">
    <property type="entry name" value="INNER MEMBRANE PROTEIN YGHQ"/>
    <property type="match status" value="1"/>
</dbReference>
<feature type="transmembrane region" description="Helical" evidence="6">
    <location>
        <begin position="106"/>
        <end position="131"/>
    </location>
</feature>
<keyword evidence="5 6" id="KW-0472">Membrane</keyword>
<gene>
    <name evidence="7" type="ORF">CKO28_23390</name>
</gene>
<comment type="caution">
    <text evidence="7">The sequence shown here is derived from an EMBL/GenBank/DDBJ whole genome shotgun (WGS) entry which is preliminary data.</text>
</comment>
<protein>
    <recommendedName>
        <fullName evidence="9">Polysaccharide biosynthesis protein</fullName>
    </recommendedName>
</protein>
<evidence type="ECO:0000313" key="7">
    <source>
        <dbReference type="EMBL" id="MBK1670959.1"/>
    </source>
</evidence>
<keyword evidence="8" id="KW-1185">Reference proteome</keyword>
<keyword evidence="4 6" id="KW-1133">Transmembrane helix</keyword>
<comment type="subcellular location">
    <subcellularLocation>
        <location evidence="1">Cell membrane</location>
        <topology evidence="1">Multi-pass membrane protein</topology>
    </subcellularLocation>
</comment>
<evidence type="ECO:0000256" key="2">
    <source>
        <dbReference type="ARBA" id="ARBA00022475"/>
    </source>
</evidence>
<feature type="transmembrane region" description="Helical" evidence="6">
    <location>
        <begin position="324"/>
        <end position="345"/>
    </location>
</feature>
<evidence type="ECO:0000256" key="5">
    <source>
        <dbReference type="ARBA" id="ARBA00023136"/>
    </source>
</evidence>
<dbReference type="Pfam" id="PF13440">
    <property type="entry name" value="Polysacc_synt_3"/>
    <property type="match status" value="1"/>
</dbReference>
<keyword evidence="3 6" id="KW-0812">Transmembrane</keyword>
<evidence type="ECO:0000256" key="1">
    <source>
        <dbReference type="ARBA" id="ARBA00004651"/>
    </source>
</evidence>
<evidence type="ECO:0000256" key="4">
    <source>
        <dbReference type="ARBA" id="ARBA00022989"/>
    </source>
</evidence>
<evidence type="ECO:0000313" key="8">
    <source>
        <dbReference type="Proteomes" id="UP001296873"/>
    </source>
</evidence>